<dbReference type="SUPFAM" id="SSF160935">
    <property type="entry name" value="VPA0735-like"/>
    <property type="match status" value="1"/>
</dbReference>
<evidence type="ECO:0000256" key="1">
    <source>
        <dbReference type="SAM" id="Phobius"/>
    </source>
</evidence>
<sequence length="182" mass="19225">MAKVFYAIIEGLVGAGIVHVAMLLLLPALSQRDAWTSLASAAPLYETVAQDRAPTALGQDPFFASAACRFDLSEGPVTVAAQGSVPFWSISVYGREGQNLYSLTDRALAGQLGLVLLDPSQAAAQGNAEPDPQAPTPVRIDTEEGILVLRSFNPDPSWTASVRAFLSSLRCSRPAETTAPPQ</sequence>
<dbReference type="Proteomes" id="UP001205906">
    <property type="component" value="Unassembled WGS sequence"/>
</dbReference>
<keyword evidence="1" id="KW-0472">Membrane</keyword>
<protein>
    <submittedName>
        <fullName evidence="2">DUF1254 domain-containing protein</fullName>
    </submittedName>
</protein>
<dbReference type="RefSeq" id="WP_252815532.1">
    <property type="nucleotide sequence ID" value="NZ_JAMXQS010000001.1"/>
</dbReference>
<gene>
    <name evidence="2" type="ORF">NGM99_02330</name>
</gene>
<keyword evidence="3" id="KW-1185">Reference proteome</keyword>
<name>A0ABT1C1C1_9HYPH</name>
<evidence type="ECO:0000313" key="2">
    <source>
        <dbReference type="EMBL" id="MCO6048627.1"/>
    </source>
</evidence>
<reference evidence="2 3" key="1">
    <citation type="submission" date="2022-06" db="EMBL/GenBank/DDBJ databases">
        <title>Mesorhizobium sp. strain RP14 Genome sequencing and assembly.</title>
        <authorList>
            <person name="Kim I."/>
        </authorList>
    </citation>
    <scope>NUCLEOTIDE SEQUENCE [LARGE SCALE GENOMIC DNA]</scope>
    <source>
        <strain evidence="3">RP14(2022)</strain>
    </source>
</reference>
<feature type="transmembrane region" description="Helical" evidence="1">
    <location>
        <begin position="6"/>
        <end position="26"/>
    </location>
</feature>
<comment type="caution">
    <text evidence="2">The sequence shown here is derived from an EMBL/GenBank/DDBJ whole genome shotgun (WGS) entry which is preliminary data.</text>
</comment>
<dbReference type="InterPro" id="IPR014456">
    <property type="entry name" value="UCP010244_IM"/>
</dbReference>
<dbReference type="EMBL" id="JAMXQS010000001">
    <property type="protein sequence ID" value="MCO6048627.1"/>
    <property type="molecule type" value="Genomic_DNA"/>
</dbReference>
<accession>A0ABT1C1C1</accession>
<keyword evidence="1" id="KW-1133">Transmembrane helix</keyword>
<keyword evidence="1" id="KW-0812">Transmembrane</keyword>
<proteinExistence type="predicted"/>
<organism evidence="2 3">
    <name type="scientific">Mesorhizobium liriopis</name>
    <dbReference type="NCBI Taxonomy" id="2953882"/>
    <lineage>
        <taxon>Bacteria</taxon>
        <taxon>Pseudomonadati</taxon>
        <taxon>Pseudomonadota</taxon>
        <taxon>Alphaproteobacteria</taxon>
        <taxon>Hyphomicrobiales</taxon>
        <taxon>Phyllobacteriaceae</taxon>
        <taxon>Mesorhizobium</taxon>
    </lineage>
</organism>
<dbReference type="PIRSF" id="PIRSF010244">
    <property type="entry name" value="UCP010244_imp"/>
    <property type="match status" value="1"/>
</dbReference>
<evidence type="ECO:0000313" key="3">
    <source>
        <dbReference type="Proteomes" id="UP001205906"/>
    </source>
</evidence>